<name>K9X6A8_9NOST</name>
<protein>
    <submittedName>
        <fullName evidence="1">Uncharacterized protein</fullName>
    </submittedName>
</protein>
<keyword evidence="2" id="KW-1185">Reference proteome</keyword>
<reference evidence="1 2" key="1">
    <citation type="submission" date="2012-06" db="EMBL/GenBank/DDBJ databases">
        <title>Finished chromosome of genome of Cylindrospermum stagnale PCC 7417.</title>
        <authorList>
            <consortium name="US DOE Joint Genome Institute"/>
            <person name="Gugger M."/>
            <person name="Coursin T."/>
            <person name="Rippka R."/>
            <person name="Tandeau De Marsac N."/>
            <person name="Huntemann M."/>
            <person name="Wei C.-L."/>
            <person name="Han J."/>
            <person name="Detter J.C."/>
            <person name="Han C."/>
            <person name="Tapia R."/>
            <person name="Chen A."/>
            <person name="Kyrpides N."/>
            <person name="Mavromatis K."/>
            <person name="Markowitz V."/>
            <person name="Szeto E."/>
            <person name="Ivanova N."/>
            <person name="Pagani I."/>
            <person name="Pati A."/>
            <person name="Goodwin L."/>
            <person name="Nordberg H.P."/>
            <person name="Cantor M.N."/>
            <person name="Hua S.X."/>
            <person name="Woyke T."/>
            <person name="Kerfeld C.A."/>
        </authorList>
    </citation>
    <scope>NUCLEOTIDE SEQUENCE [LARGE SCALE GENOMIC DNA]</scope>
    <source>
        <strain evidence="1 2">PCC 7417</strain>
    </source>
</reference>
<accession>K9X6A8</accession>
<dbReference type="HOGENOM" id="CLU_2971878_0_0_3"/>
<gene>
    <name evidence="1" type="ORF">Cylst_5623</name>
</gene>
<sequence>MNETKLWEVRIDQLQVAETHPDQEYFVGESPNQFGGFRSSTESFNQDVLRRWEQEMGI</sequence>
<dbReference type="Proteomes" id="UP000010475">
    <property type="component" value="Chromosome"/>
</dbReference>
<dbReference type="EMBL" id="CP003642">
    <property type="protein sequence ID" value="AFZ27624.1"/>
    <property type="molecule type" value="Genomic_DNA"/>
</dbReference>
<evidence type="ECO:0000313" key="1">
    <source>
        <dbReference type="EMBL" id="AFZ27624.1"/>
    </source>
</evidence>
<dbReference type="AlphaFoldDB" id="K9X6A8"/>
<evidence type="ECO:0000313" key="2">
    <source>
        <dbReference type="Proteomes" id="UP000010475"/>
    </source>
</evidence>
<dbReference type="RefSeq" id="WP_015210858.1">
    <property type="nucleotide sequence ID" value="NC_019757.1"/>
</dbReference>
<organism evidence="1 2">
    <name type="scientific">Cylindrospermum stagnale PCC 7417</name>
    <dbReference type="NCBI Taxonomy" id="56107"/>
    <lineage>
        <taxon>Bacteria</taxon>
        <taxon>Bacillati</taxon>
        <taxon>Cyanobacteriota</taxon>
        <taxon>Cyanophyceae</taxon>
        <taxon>Nostocales</taxon>
        <taxon>Nostocaceae</taxon>
        <taxon>Cylindrospermum</taxon>
    </lineage>
</organism>
<proteinExistence type="predicted"/>
<dbReference type="KEGG" id="csg:Cylst_5623"/>